<dbReference type="AlphaFoldDB" id="A0A837ZXG5"/>
<comment type="caution">
    <text evidence="2">The sequence shown here is derived from an EMBL/GenBank/DDBJ whole genome shotgun (WGS) entry which is preliminary data.</text>
</comment>
<sequence length="131" mass="13871">MTTTENLPALRPVTDIIEAWSRNDAAAFAAVFTEDATMALPGSYAKGQHEIEAFMAAGYAGPYRGSRVTGTPVDVRQLSDDLAIIVTEGGVLLPGETEVAAERAVRATWVVVRQPGGGWRIAAYHNAPANS</sequence>
<dbReference type="Pfam" id="PF14534">
    <property type="entry name" value="DUF4440"/>
    <property type="match status" value="1"/>
</dbReference>
<gene>
    <name evidence="2" type="ORF">H0B56_07210</name>
</gene>
<dbReference type="Gene3D" id="3.10.450.50">
    <property type="match status" value="1"/>
</dbReference>
<name>A0A837ZXG5_9PSEU</name>
<keyword evidence="3" id="KW-1185">Reference proteome</keyword>
<dbReference type="Proteomes" id="UP000582974">
    <property type="component" value="Unassembled WGS sequence"/>
</dbReference>
<dbReference type="EMBL" id="JACCKD010000002">
    <property type="protein sequence ID" value="MBA0125326.1"/>
    <property type="molecule type" value="Genomic_DNA"/>
</dbReference>
<dbReference type="NCBIfam" id="TIGR02246">
    <property type="entry name" value="SgcJ/EcaC family oxidoreductase"/>
    <property type="match status" value="1"/>
</dbReference>
<dbReference type="RefSeq" id="WP_180892134.1">
    <property type="nucleotide sequence ID" value="NZ_JACCKD010000002.1"/>
</dbReference>
<evidence type="ECO:0000259" key="1">
    <source>
        <dbReference type="Pfam" id="PF14534"/>
    </source>
</evidence>
<dbReference type="SUPFAM" id="SSF54427">
    <property type="entry name" value="NTF2-like"/>
    <property type="match status" value="1"/>
</dbReference>
<feature type="domain" description="DUF4440" evidence="1">
    <location>
        <begin position="16"/>
        <end position="121"/>
    </location>
</feature>
<reference evidence="2 3" key="1">
    <citation type="submission" date="2020-07" db="EMBL/GenBank/DDBJ databases">
        <title>Genome of Haloechinothrix sp.</title>
        <authorList>
            <person name="Tang S.-K."/>
            <person name="Yang L."/>
            <person name="Zhu W.-Y."/>
        </authorList>
    </citation>
    <scope>NUCLEOTIDE SEQUENCE [LARGE SCALE GENOMIC DNA]</scope>
    <source>
        <strain evidence="2 3">YIM 98757</strain>
    </source>
</reference>
<dbReference type="InterPro" id="IPR032710">
    <property type="entry name" value="NTF2-like_dom_sf"/>
</dbReference>
<organism evidence="2 3">
    <name type="scientific">Haloechinothrix aidingensis</name>
    <dbReference type="NCBI Taxonomy" id="2752311"/>
    <lineage>
        <taxon>Bacteria</taxon>
        <taxon>Bacillati</taxon>
        <taxon>Actinomycetota</taxon>
        <taxon>Actinomycetes</taxon>
        <taxon>Pseudonocardiales</taxon>
        <taxon>Pseudonocardiaceae</taxon>
        <taxon>Haloechinothrix</taxon>
    </lineage>
</organism>
<dbReference type="InterPro" id="IPR027843">
    <property type="entry name" value="DUF4440"/>
</dbReference>
<evidence type="ECO:0000313" key="2">
    <source>
        <dbReference type="EMBL" id="MBA0125326.1"/>
    </source>
</evidence>
<protein>
    <submittedName>
        <fullName evidence="2">SgcJ/EcaC family oxidoreductase</fullName>
    </submittedName>
</protein>
<dbReference type="InterPro" id="IPR011944">
    <property type="entry name" value="Steroid_delta5-4_isomerase"/>
</dbReference>
<evidence type="ECO:0000313" key="3">
    <source>
        <dbReference type="Proteomes" id="UP000582974"/>
    </source>
</evidence>
<accession>A0A837ZXG5</accession>
<proteinExistence type="predicted"/>